<gene>
    <name evidence="5" type="ORF">MTP13_09025</name>
</gene>
<dbReference type="PROSITE" id="PS51186">
    <property type="entry name" value="GNAT"/>
    <property type="match status" value="1"/>
</dbReference>
<comment type="similarity">
    <text evidence="3">Belongs to the acetyltransferase family. RimJ subfamily.</text>
</comment>
<feature type="domain" description="N-acetyltransferase" evidence="4">
    <location>
        <begin position="11"/>
        <end position="182"/>
    </location>
</feature>
<dbReference type="InterPro" id="IPR000182">
    <property type="entry name" value="GNAT_dom"/>
</dbReference>
<dbReference type="EMBL" id="CP094533">
    <property type="protein sequence ID" value="UOE27898.1"/>
    <property type="molecule type" value="Genomic_DNA"/>
</dbReference>
<keyword evidence="1" id="KW-0808">Transferase</keyword>
<reference evidence="5 6" key="1">
    <citation type="submission" date="2022-03" db="EMBL/GenBank/DDBJ databases">
        <title>Agromyces sp. isolated from the gut of P. brevitarsis seulensis larvae.</title>
        <authorList>
            <person name="Won M."/>
            <person name="Kwon S.-W."/>
        </authorList>
    </citation>
    <scope>NUCLEOTIDE SEQUENCE [LARGE SCALE GENOMIC DNA]</scope>
    <source>
        <strain evidence="5 6">KACC 16215</strain>
    </source>
</reference>
<dbReference type="PANTHER" id="PTHR43792">
    <property type="entry name" value="GNAT FAMILY, PUTATIVE (AFU_ORTHOLOGUE AFUA_3G00765)-RELATED-RELATED"/>
    <property type="match status" value="1"/>
</dbReference>
<dbReference type="InterPro" id="IPR051531">
    <property type="entry name" value="N-acetyltransferase"/>
</dbReference>
<proteinExistence type="inferred from homology"/>
<sequence>MIAPIELDGGIELRAITQGDGAALAAAYERNRAHLAPWEPERTPEFFSATVQEREVGASLRRLAEGTAIPLVLVERGDDGERIVGRVNLSDLVRGVFLNAHLGYWIDAERQSRGLATAAVGGALHFARRAGLHRVQAGTLVHNAASQTVLERNGFTRIGLAPRYLRIAGEWQDHVLFQRLLED</sequence>
<evidence type="ECO:0000256" key="3">
    <source>
        <dbReference type="ARBA" id="ARBA00038502"/>
    </source>
</evidence>
<dbReference type="RefSeq" id="WP_243570754.1">
    <property type="nucleotide sequence ID" value="NZ_BAAARD010000001.1"/>
</dbReference>
<dbReference type="PANTHER" id="PTHR43792:SF8">
    <property type="entry name" value="[RIBOSOMAL PROTEIN US5]-ALANINE N-ACETYLTRANSFERASE"/>
    <property type="match status" value="1"/>
</dbReference>
<name>A0ABY4AXJ6_9MICO</name>
<dbReference type="InterPro" id="IPR016181">
    <property type="entry name" value="Acyl_CoA_acyltransferase"/>
</dbReference>
<dbReference type="Proteomes" id="UP000831304">
    <property type="component" value="Chromosome"/>
</dbReference>
<dbReference type="Pfam" id="PF13302">
    <property type="entry name" value="Acetyltransf_3"/>
    <property type="match status" value="1"/>
</dbReference>
<evidence type="ECO:0000259" key="4">
    <source>
        <dbReference type="PROSITE" id="PS51186"/>
    </source>
</evidence>
<evidence type="ECO:0000256" key="2">
    <source>
        <dbReference type="ARBA" id="ARBA00023315"/>
    </source>
</evidence>
<dbReference type="SUPFAM" id="SSF55729">
    <property type="entry name" value="Acyl-CoA N-acyltransferases (Nat)"/>
    <property type="match status" value="1"/>
</dbReference>
<organism evidence="5 6">
    <name type="scientific">Agromyces soli</name>
    <dbReference type="NCBI Taxonomy" id="659012"/>
    <lineage>
        <taxon>Bacteria</taxon>
        <taxon>Bacillati</taxon>
        <taxon>Actinomycetota</taxon>
        <taxon>Actinomycetes</taxon>
        <taxon>Micrococcales</taxon>
        <taxon>Microbacteriaceae</taxon>
        <taxon>Agromyces</taxon>
    </lineage>
</organism>
<evidence type="ECO:0000313" key="6">
    <source>
        <dbReference type="Proteomes" id="UP000831304"/>
    </source>
</evidence>
<dbReference type="Gene3D" id="3.40.630.30">
    <property type="match status" value="1"/>
</dbReference>
<keyword evidence="2" id="KW-0012">Acyltransferase</keyword>
<evidence type="ECO:0000256" key="1">
    <source>
        <dbReference type="ARBA" id="ARBA00022679"/>
    </source>
</evidence>
<evidence type="ECO:0000313" key="5">
    <source>
        <dbReference type="EMBL" id="UOE27898.1"/>
    </source>
</evidence>
<protein>
    <submittedName>
        <fullName evidence="5">GNAT family N-acetyltransferase</fullName>
    </submittedName>
</protein>
<keyword evidence="6" id="KW-1185">Reference proteome</keyword>
<accession>A0ABY4AXJ6</accession>